<keyword evidence="2" id="KW-1185">Reference proteome</keyword>
<organism evidence="1 2">
    <name type="scientific">Ornithinibacillus hominis</name>
    <dbReference type="NCBI Taxonomy" id="2763055"/>
    <lineage>
        <taxon>Bacteria</taxon>
        <taxon>Bacillati</taxon>
        <taxon>Bacillota</taxon>
        <taxon>Bacilli</taxon>
        <taxon>Bacillales</taxon>
        <taxon>Bacillaceae</taxon>
        <taxon>Ornithinibacillus</taxon>
    </lineage>
</organism>
<gene>
    <name evidence="1" type="ORF">H8S33_00005</name>
</gene>
<protein>
    <submittedName>
        <fullName evidence="1">Uncharacterized protein</fullName>
    </submittedName>
</protein>
<dbReference type="Proteomes" id="UP000637359">
    <property type="component" value="Unassembled WGS sequence"/>
</dbReference>
<name>A0A923RF19_9BACI</name>
<reference evidence="1" key="1">
    <citation type="submission" date="2020-08" db="EMBL/GenBank/DDBJ databases">
        <title>Genome public.</title>
        <authorList>
            <person name="Liu C."/>
            <person name="Sun Q."/>
        </authorList>
    </citation>
    <scope>NUCLEOTIDE SEQUENCE</scope>
    <source>
        <strain evidence="1">BX22</strain>
    </source>
</reference>
<proteinExistence type="predicted"/>
<sequence>MNFIDVIPQFFKDQYYKVVNDNLFDRYGLIVWRKNCIKVASNINVLDEEIPKRIAFSRASSRLYYSMFYNYRTLTIESIALMLAMEFLDNNLNVDKENIIQLAYGIRDSWFEEVLEDRTIKDRLEFKSGKTIYEIKSTNEGLSDTELLDILKSKTLIRKSFFESYSVRDGYEKIRVYLPNDNSYIDWKKENSIEVSVNSVKGIELGFFRKGYDYELLANDRNAWVVTITKDNRKESVVFGDKSIGAMTNRYIWVR</sequence>
<evidence type="ECO:0000313" key="1">
    <source>
        <dbReference type="EMBL" id="MBC5635195.1"/>
    </source>
</evidence>
<dbReference type="RefSeq" id="WP_186867917.1">
    <property type="nucleotide sequence ID" value="NZ_JACOOL010000001.1"/>
</dbReference>
<dbReference type="EMBL" id="JACOOL010000001">
    <property type="protein sequence ID" value="MBC5635195.1"/>
    <property type="molecule type" value="Genomic_DNA"/>
</dbReference>
<comment type="caution">
    <text evidence="1">The sequence shown here is derived from an EMBL/GenBank/DDBJ whole genome shotgun (WGS) entry which is preliminary data.</text>
</comment>
<evidence type="ECO:0000313" key="2">
    <source>
        <dbReference type="Proteomes" id="UP000637359"/>
    </source>
</evidence>
<accession>A0A923RF19</accession>
<dbReference type="AlphaFoldDB" id="A0A923RF19"/>